<dbReference type="AlphaFoldDB" id="A2SGP8"/>
<dbReference type="PROSITE" id="PS51502">
    <property type="entry name" value="S_R_A_B_BARREL"/>
    <property type="match status" value="1"/>
</dbReference>
<dbReference type="eggNOG" id="COG4627">
    <property type="taxonomic scope" value="Bacteria"/>
</dbReference>
<name>A2SGP8_METPP</name>
<dbReference type="EMBL" id="CP000555">
    <property type="protein sequence ID" value="ABM94737.1"/>
    <property type="molecule type" value="Genomic_DNA"/>
</dbReference>
<protein>
    <recommendedName>
        <fullName evidence="1">Stress-response A/B barrel domain-containing protein</fullName>
    </recommendedName>
</protein>
<accession>A2SGP8</accession>
<dbReference type="Gene3D" id="3.30.70.100">
    <property type="match status" value="1"/>
</dbReference>
<evidence type="ECO:0000313" key="3">
    <source>
        <dbReference type="Proteomes" id="UP000000366"/>
    </source>
</evidence>
<dbReference type="InterPro" id="IPR011008">
    <property type="entry name" value="Dimeric_a/b-barrel"/>
</dbReference>
<dbReference type="SMART" id="SM00886">
    <property type="entry name" value="Dabb"/>
    <property type="match status" value="1"/>
</dbReference>
<dbReference type="PANTHER" id="PTHR37832:SF1">
    <property type="entry name" value="STRESS-RESPONSE A_B BARREL DOMAIN-CONTAINING PROTEIN"/>
    <property type="match status" value="1"/>
</dbReference>
<dbReference type="STRING" id="420662.Mpe_A1778"/>
<evidence type="ECO:0000313" key="2">
    <source>
        <dbReference type="EMBL" id="ABM94737.1"/>
    </source>
</evidence>
<gene>
    <name evidence="2" type="ordered locus">Mpe_A1778</name>
</gene>
<dbReference type="Proteomes" id="UP000000366">
    <property type="component" value="Chromosome"/>
</dbReference>
<dbReference type="SUPFAM" id="SSF54909">
    <property type="entry name" value="Dimeric alpha+beta barrel"/>
    <property type="match status" value="1"/>
</dbReference>
<dbReference type="InterPro" id="IPR013097">
    <property type="entry name" value="Dabb"/>
</dbReference>
<dbReference type="KEGG" id="mpt:Mpe_A1778"/>
<dbReference type="Pfam" id="PF07876">
    <property type="entry name" value="Dabb"/>
    <property type="match status" value="1"/>
</dbReference>
<keyword evidence="3" id="KW-1185">Reference proteome</keyword>
<dbReference type="PANTHER" id="PTHR37832">
    <property type="entry name" value="BLL2683 PROTEIN"/>
    <property type="match status" value="1"/>
</dbReference>
<feature type="domain" description="Stress-response A/B barrel" evidence="1">
    <location>
        <begin position="2"/>
        <end position="91"/>
    </location>
</feature>
<proteinExistence type="predicted"/>
<reference evidence="2 3" key="1">
    <citation type="journal article" date="2007" name="J. Bacteriol.">
        <title>Whole-genome analysis of the methyl tert-butyl ether-degrading beta-proteobacterium Methylibium petroleiphilum PM1.</title>
        <authorList>
            <person name="Kane S.R."/>
            <person name="Chakicherla A.Y."/>
            <person name="Chain P.S.G."/>
            <person name="Schmidt R."/>
            <person name="Shin M.W."/>
            <person name="Legler T.C."/>
            <person name="Scow K.M."/>
            <person name="Larimer F.W."/>
            <person name="Lucas S.M."/>
            <person name="Richardson P.M."/>
            <person name="Hristova K.R."/>
        </authorList>
    </citation>
    <scope>NUCLEOTIDE SEQUENCE [LARGE SCALE GENOMIC DNA]</scope>
    <source>
        <strain evidence="3">ATCC BAA-1232 / LMG 22953 / PM1</strain>
    </source>
</reference>
<organism evidence="2 3">
    <name type="scientific">Methylibium petroleiphilum (strain ATCC BAA-1232 / LMG 22953 / PM1)</name>
    <dbReference type="NCBI Taxonomy" id="420662"/>
    <lineage>
        <taxon>Bacteria</taxon>
        <taxon>Pseudomonadati</taxon>
        <taxon>Pseudomonadota</taxon>
        <taxon>Betaproteobacteria</taxon>
        <taxon>Burkholderiales</taxon>
        <taxon>Sphaerotilaceae</taxon>
        <taxon>Methylibium</taxon>
    </lineage>
</organism>
<evidence type="ECO:0000259" key="1">
    <source>
        <dbReference type="PROSITE" id="PS51502"/>
    </source>
</evidence>
<sequence>MIHHVVIWTLKDPADAPRFKDLLDSCSDLVPGMLAFDVGIRTPGLEANADVVLVSAFADAAALDAYQQHPAHQAVAAQLGPLRSDRRVVDYRSA</sequence>
<dbReference type="RefSeq" id="WP_011829374.1">
    <property type="nucleotide sequence ID" value="NC_008825.1"/>
</dbReference>
<dbReference type="HOGENOM" id="CLU_080664_3_0_4"/>